<evidence type="ECO:0000256" key="4">
    <source>
        <dbReference type="ARBA" id="ARBA00022729"/>
    </source>
</evidence>
<keyword evidence="2 6" id="KW-0031">Aminopeptidase</keyword>
<evidence type="ECO:0000256" key="2">
    <source>
        <dbReference type="ARBA" id="ARBA00022438"/>
    </source>
</evidence>
<dbReference type="GO" id="GO:0006508">
    <property type="term" value="P:proteolysis"/>
    <property type="evidence" value="ECO:0007669"/>
    <property type="project" value="UniProtKB-KW"/>
</dbReference>
<comment type="function">
    <text evidence="6">Catalyzes the removal of dipeptides from the N-terminus of oligopeptides.</text>
</comment>
<comment type="similarity">
    <text evidence="1 6">Belongs to the peptidase S46 family.</text>
</comment>
<comment type="caution">
    <text evidence="7">The sequence shown here is derived from an EMBL/GenBank/DDBJ whole genome shotgun (WGS) entry which is preliminary data.</text>
</comment>
<keyword evidence="8" id="KW-1185">Reference proteome</keyword>
<keyword evidence="3 6" id="KW-0645">Protease</keyword>
<dbReference type="STRING" id="745411.B3C1_01155"/>
<feature type="chain" id="PRO_5023160991" description="Dipeptidyl-peptidase" evidence="6">
    <location>
        <begin position="17"/>
        <end position="733"/>
    </location>
</feature>
<keyword evidence="4 6" id="KW-0732">Signal</keyword>
<evidence type="ECO:0000256" key="1">
    <source>
        <dbReference type="ARBA" id="ARBA00010491"/>
    </source>
</evidence>
<organism evidence="7 8">
    <name type="scientific">Gallaecimonas xiamenensis 3-C-1</name>
    <dbReference type="NCBI Taxonomy" id="745411"/>
    <lineage>
        <taxon>Bacteria</taxon>
        <taxon>Pseudomonadati</taxon>
        <taxon>Pseudomonadota</taxon>
        <taxon>Gammaproteobacteria</taxon>
        <taxon>Enterobacterales</taxon>
        <taxon>Gallaecimonadaceae</taxon>
        <taxon>Gallaecimonas</taxon>
    </lineage>
</organism>
<sequence length="733" mass="81013">MRRLLPLALLSASALANEGMWMPTQLPQMADTLKTAGLKIAPADLADLTKAPMNAVISLGGCTASFVSPKGLVVTNHHCAYGSIQYNSTPDKNLIEDGFLAKRLDQELPGAPGSRIFVTESMTEVTDTMNQGLANLAGKARYKALEDKEKALVAQCEAEPGYRCNVFSYYGGAQYWLLKQLEIKDVRLVYAPAEAIGVYGGDIDNWMWPRHTGDFSFYRAYVGKDGKPAEYSSDNVPYQPKHYLSINGGGLAQDDFVMVAGYPGSTNRYRTAQEVRHAIGYYYPTLQKRLADLNTLIGNACEGVDDACIKYASYRQGLKNYAKNFQGQLEGFAKSDLVERKVRLEAALGNWVKQDQGRQAQYGQALGDLQSLILDDQAQQQADMQRRGASESQLFATARSLYKWAKERQKPDAEREPGYQDRDRARMEAGLNRLERRFHPVVDKALWLHGLDDYRQLAKDQRIGAIDQALAVDDDKARAKAVDGFYGATGLMDSATRLAWLDKAPADYEASQDPFIRLAVASFADFERIKEQGEDRAGRFLALRPVFMQALIAYKQSLGELVYPDANSSLRVTYGHVKGYTPAVGTITQDQDGARYNPKGTSQYLPFTTLKGIVNKHTGQAPFNAPKAELDAIADQDFGPYYMAAIDSVPVNFLSTVDTTGGNSGSPTLNAKGELVGLLFDGTYDSINSDWDFTPATRSIHVDTRYMLWVMDKLDGADNLLSEMRIVGLPDDL</sequence>
<feature type="signal peptide" evidence="6">
    <location>
        <begin position="1"/>
        <end position="16"/>
    </location>
</feature>
<dbReference type="PATRIC" id="fig|745411.4.peg.224"/>
<dbReference type="GO" id="GO:0008239">
    <property type="term" value="F:dipeptidyl-peptidase activity"/>
    <property type="evidence" value="ECO:0007669"/>
    <property type="project" value="UniProtKB-UniRule"/>
</dbReference>
<keyword evidence="5 6" id="KW-0378">Hydrolase</keyword>
<dbReference type="EC" id="3.4.14.-" evidence="6"/>
<name>K2KKS8_9GAMM</name>
<dbReference type="InterPro" id="IPR019500">
    <property type="entry name" value="Pep_S46"/>
</dbReference>
<dbReference type="GO" id="GO:0043171">
    <property type="term" value="P:peptide catabolic process"/>
    <property type="evidence" value="ECO:0007669"/>
    <property type="project" value="UniProtKB-UniRule"/>
</dbReference>
<dbReference type="EMBL" id="AMRI01000001">
    <property type="protein sequence ID" value="EKE78025.1"/>
    <property type="molecule type" value="Genomic_DNA"/>
</dbReference>
<protein>
    <recommendedName>
        <fullName evidence="6">Dipeptidyl-peptidase</fullName>
        <ecNumber evidence="6">3.4.14.-</ecNumber>
    </recommendedName>
</protein>
<dbReference type="InterPro" id="IPR009003">
    <property type="entry name" value="Peptidase_S1_PA"/>
</dbReference>
<evidence type="ECO:0000256" key="5">
    <source>
        <dbReference type="ARBA" id="ARBA00022801"/>
    </source>
</evidence>
<gene>
    <name evidence="7" type="ORF">B3C1_01155</name>
</gene>
<proteinExistence type="inferred from homology"/>
<evidence type="ECO:0000313" key="8">
    <source>
        <dbReference type="Proteomes" id="UP000006755"/>
    </source>
</evidence>
<dbReference type="RefSeq" id="WP_008482351.1">
    <property type="nucleotide sequence ID" value="NZ_AMRI01000001.1"/>
</dbReference>
<reference evidence="7 8" key="1">
    <citation type="journal article" date="2012" name="J. Bacteriol.">
        <title>Genome Sequence of Gallaecimonas xiamenensis Type Strain 3-C-1.</title>
        <authorList>
            <person name="Lai Q."/>
            <person name="Wang L."/>
            <person name="Wang W."/>
            <person name="Shao Z."/>
        </authorList>
    </citation>
    <scope>NUCLEOTIDE SEQUENCE [LARGE SCALE GENOMIC DNA]</scope>
    <source>
        <strain evidence="7 8">3-C-1</strain>
    </source>
</reference>
<accession>K2KKS8</accession>
<evidence type="ECO:0000256" key="6">
    <source>
        <dbReference type="RuleBase" id="RU366067"/>
    </source>
</evidence>
<keyword evidence="6" id="KW-0720">Serine protease</keyword>
<dbReference type="Gene3D" id="2.40.10.10">
    <property type="entry name" value="Trypsin-like serine proteases"/>
    <property type="match status" value="1"/>
</dbReference>
<dbReference type="Pfam" id="PF10459">
    <property type="entry name" value="Peptidase_S46"/>
    <property type="match status" value="1"/>
</dbReference>
<dbReference type="Proteomes" id="UP000006755">
    <property type="component" value="Unassembled WGS sequence"/>
</dbReference>
<dbReference type="OrthoDB" id="9805367at2"/>
<dbReference type="PANTHER" id="PTHR38469:SF1">
    <property type="entry name" value="PERIPLASMIC PEPTIDASE SUBFAMILY S1B"/>
    <property type="match status" value="1"/>
</dbReference>
<dbReference type="GO" id="GO:0070009">
    <property type="term" value="F:serine-type aminopeptidase activity"/>
    <property type="evidence" value="ECO:0007669"/>
    <property type="project" value="UniProtKB-UniRule"/>
</dbReference>
<dbReference type="AlphaFoldDB" id="K2KKS8"/>
<dbReference type="eggNOG" id="COG3591">
    <property type="taxonomic scope" value="Bacteria"/>
</dbReference>
<dbReference type="PANTHER" id="PTHR38469">
    <property type="entry name" value="PERIPLASMIC PEPTIDASE SUBFAMILY S1B"/>
    <property type="match status" value="1"/>
</dbReference>
<dbReference type="SUPFAM" id="SSF50494">
    <property type="entry name" value="Trypsin-like serine proteases"/>
    <property type="match status" value="1"/>
</dbReference>
<evidence type="ECO:0000313" key="7">
    <source>
        <dbReference type="EMBL" id="EKE78025.1"/>
    </source>
</evidence>
<evidence type="ECO:0000256" key="3">
    <source>
        <dbReference type="ARBA" id="ARBA00022670"/>
    </source>
</evidence>
<dbReference type="InterPro" id="IPR043504">
    <property type="entry name" value="Peptidase_S1_PA_chymotrypsin"/>
</dbReference>